<comment type="subcellular location">
    <subcellularLocation>
        <location evidence="9">Cytoplasm</location>
    </subcellularLocation>
</comment>
<comment type="subunit">
    <text evidence="9">Homodimer.</text>
</comment>
<evidence type="ECO:0000256" key="7">
    <source>
        <dbReference type="ARBA" id="ARBA00022842"/>
    </source>
</evidence>
<feature type="binding site" evidence="9">
    <location>
        <begin position="175"/>
        <end position="176"/>
    </location>
    <ligand>
        <name>ATP</name>
        <dbReference type="ChEBI" id="CHEBI:30616"/>
    </ligand>
</feature>
<feature type="binding site" evidence="9">
    <location>
        <begin position="115"/>
        <end position="118"/>
    </location>
    <ligand>
        <name>ATP</name>
        <dbReference type="ChEBI" id="CHEBI:30616"/>
    </ligand>
</feature>
<keyword evidence="7 9" id="KW-0460">Magnesium</keyword>
<dbReference type="PANTHER" id="PTHR43210:SF2">
    <property type="entry name" value="ATP-DEPENDENT DETHIOBIOTIN SYNTHETASE BIOD 2"/>
    <property type="match status" value="1"/>
</dbReference>
<feature type="binding site" evidence="9">
    <location>
        <position position="50"/>
    </location>
    <ligand>
        <name>Mg(2+)</name>
        <dbReference type="ChEBI" id="CHEBI:18420"/>
    </ligand>
</feature>
<evidence type="ECO:0000256" key="4">
    <source>
        <dbReference type="ARBA" id="ARBA00022741"/>
    </source>
</evidence>
<comment type="caution">
    <text evidence="9">Lacks conserved residue(s) required for the propagation of feature annotation.</text>
</comment>
<keyword evidence="11" id="KW-1185">Reference proteome</keyword>
<dbReference type="PIRSF" id="PIRSF006755">
    <property type="entry name" value="DTB_synth"/>
    <property type="match status" value="1"/>
</dbReference>
<dbReference type="RefSeq" id="WP_077462154.1">
    <property type="nucleotide sequence ID" value="NZ_MLAA01000001.1"/>
</dbReference>
<accession>A0ABX3L091</accession>
<dbReference type="Pfam" id="PF13500">
    <property type="entry name" value="AAA_26"/>
    <property type="match status" value="1"/>
</dbReference>
<evidence type="ECO:0000256" key="3">
    <source>
        <dbReference type="ARBA" id="ARBA00022723"/>
    </source>
</evidence>
<evidence type="ECO:0000313" key="11">
    <source>
        <dbReference type="Proteomes" id="UP000188820"/>
    </source>
</evidence>
<comment type="caution">
    <text evidence="10">The sequence shown here is derived from an EMBL/GenBank/DDBJ whole genome shotgun (WGS) entry which is preliminary data.</text>
</comment>
<dbReference type="SUPFAM" id="SSF52540">
    <property type="entry name" value="P-loop containing nucleoside triphosphate hydrolases"/>
    <property type="match status" value="1"/>
</dbReference>
<comment type="similarity">
    <text evidence="9">Belongs to the dethiobiotin synthetase family.</text>
</comment>
<gene>
    <name evidence="9" type="primary">bioD</name>
    <name evidence="10" type="ORF">BKG89_00050</name>
</gene>
<sequence>MGRIIFVSGIDTDVGKTVATGWYAKKLMAKGFSVITQKMVQTGCQDFSQDIKIHRQIQGIDFTEEDKQGLTCPYIFRYPCSPHLAAKLDNCSIDLETLEKSTALLAEKYDYVLLEGAGGLMVPYNDKEIILDYLRQRGYPLMLVTSGKLGSINHTLLSLEVCRLHQVPLHSLIYNHYPKTDPIIAQETQRYFVDYLIRYFPQALFEILPQQSL</sequence>
<feature type="binding site" evidence="9">
    <location>
        <position position="42"/>
    </location>
    <ligand>
        <name>substrate</name>
    </ligand>
</feature>
<dbReference type="InterPro" id="IPR004472">
    <property type="entry name" value="DTB_synth_BioD"/>
</dbReference>
<evidence type="ECO:0000256" key="5">
    <source>
        <dbReference type="ARBA" id="ARBA00022756"/>
    </source>
</evidence>
<dbReference type="PANTHER" id="PTHR43210">
    <property type="entry name" value="DETHIOBIOTIN SYNTHETASE"/>
    <property type="match status" value="1"/>
</dbReference>
<dbReference type="CDD" id="cd03109">
    <property type="entry name" value="DTBS"/>
    <property type="match status" value="1"/>
</dbReference>
<feature type="binding site" evidence="9">
    <location>
        <position position="17"/>
    </location>
    <ligand>
        <name>Mg(2+)</name>
        <dbReference type="ChEBI" id="CHEBI:18420"/>
    </ligand>
</feature>
<comment type="pathway">
    <text evidence="9">Cofactor biosynthesis; biotin biosynthesis; biotin from 7,8-diaminononanoate: step 1/2.</text>
</comment>
<keyword evidence="2 9" id="KW-0436">Ligase</keyword>
<organism evidence="10 11">
    <name type="scientific">Rodentibacter caecimuris</name>
    <dbReference type="NCBI Taxonomy" id="1796644"/>
    <lineage>
        <taxon>Bacteria</taxon>
        <taxon>Pseudomonadati</taxon>
        <taxon>Pseudomonadota</taxon>
        <taxon>Gammaproteobacteria</taxon>
        <taxon>Pasteurellales</taxon>
        <taxon>Pasteurellaceae</taxon>
        <taxon>Rodentibacter</taxon>
    </lineage>
</organism>
<dbReference type="EMBL" id="MLAA01000001">
    <property type="protein sequence ID" value="OOF71459.1"/>
    <property type="molecule type" value="Genomic_DNA"/>
</dbReference>
<evidence type="ECO:0000256" key="9">
    <source>
        <dbReference type="HAMAP-Rule" id="MF_00336"/>
    </source>
</evidence>
<evidence type="ECO:0000256" key="1">
    <source>
        <dbReference type="ARBA" id="ARBA00022490"/>
    </source>
</evidence>
<evidence type="ECO:0000256" key="8">
    <source>
        <dbReference type="ARBA" id="ARBA00047386"/>
    </source>
</evidence>
<comment type="cofactor">
    <cofactor evidence="9">
        <name>Mg(2+)</name>
        <dbReference type="ChEBI" id="CHEBI:18420"/>
    </cofactor>
</comment>
<feature type="binding site" evidence="9">
    <location>
        <begin position="13"/>
        <end position="18"/>
    </location>
    <ligand>
        <name>ATP</name>
        <dbReference type="ChEBI" id="CHEBI:30616"/>
    </ligand>
</feature>
<feature type="active site" evidence="9">
    <location>
        <position position="38"/>
    </location>
</feature>
<feature type="binding site" evidence="9">
    <location>
        <position position="50"/>
    </location>
    <ligand>
        <name>ATP</name>
        <dbReference type="ChEBI" id="CHEBI:30616"/>
    </ligand>
</feature>
<comment type="catalytic activity">
    <reaction evidence="8">
        <text>(7R,8S)-8-amino-7-(carboxyamino)nonanoate + ATP = (4R,5S)-dethiobiotin + ADP + phosphate + H(+)</text>
        <dbReference type="Rhea" id="RHEA:63684"/>
        <dbReference type="ChEBI" id="CHEBI:15378"/>
        <dbReference type="ChEBI" id="CHEBI:30616"/>
        <dbReference type="ChEBI" id="CHEBI:43474"/>
        <dbReference type="ChEBI" id="CHEBI:149470"/>
        <dbReference type="ChEBI" id="CHEBI:149473"/>
        <dbReference type="ChEBI" id="CHEBI:456216"/>
    </reaction>
</comment>
<dbReference type="HAMAP" id="MF_00336">
    <property type="entry name" value="BioD"/>
    <property type="match status" value="1"/>
</dbReference>
<feature type="binding site" evidence="9">
    <location>
        <position position="210"/>
    </location>
    <ligand>
        <name>ATP</name>
        <dbReference type="ChEBI" id="CHEBI:30616"/>
    </ligand>
</feature>
<proteinExistence type="inferred from homology"/>
<dbReference type="NCBIfam" id="TIGR00347">
    <property type="entry name" value="bioD"/>
    <property type="match status" value="1"/>
</dbReference>
<evidence type="ECO:0000256" key="6">
    <source>
        <dbReference type="ARBA" id="ARBA00022840"/>
    </source>
</evidence>
<reference evidence="10 11" key="1">
    <citation type="submission" date="2016-10" db="EMBL/GenBank/DDBJ databases">
        <title>Rodentibacter gen. nov. and new species.</title>
        <authorList>
            <person name="Christensen H."/>
        </authorList>
    </citation>
    <scope>NUCLEOTIDE SEQUENCE [LARGE SCALE GENOMIC DNA]</scope>
    <source>
        <strain evidence="10 11">1998236014</strain>
    </source>
</reference>
<name>A0ABX3L091_9PAST</name>
<dbReference type="Proteomes" id="UP000188820">
    <property type="component" value="Unassembled WGS sequence"/>
</dbReference>
<keyword evidence="5 9" id="KW-0093">Biotin biosynthesis</keyword>
<dbReference type="Gene3D" id="3.40.50.300">
    <property type="entry name" value="P-loop containing nucleotide triphosphate hydrolases"/>
    <property type="match status" value="1"/>
</dbReference>
<evidence type="ECO:0000313" key="10">
    <source>
        <dbReference type="EMBL" id="OOF71459.1"/>
    </source>
</evidence>
<keyword evidence="1 9" id="KW-0963">Cytoplasm</keyword>
<comment type="catalytic activity">
    <reaction evidence="9">
        <text>(7R,8S)-7,8-diammoniononanoate + CO2 + ATP = (4R,5S)-dethiobiotin + ADP + phosphate + 3 H(+)</text>
        <dbReference type="Rhea" id="RHEA:15805"/>
        <dbReference type="ChEBI" id="CHEBI:15378"/>
        <dbReference type="ChEBI" id="CHEBI:16526"/>
        <dbReference type="ChEBI" id="CHEBI:30616"/>
        <dbReference type="ChEBI" id="CHEBI:43474"/>
        <dbReference type="ChEBI" id="CHEBI:149469"/>
        <dbReference type="ChEBI" id="CHEBI:149473"/>
        <dbReference type="ChEBI" id="CHEBI:456216"/>
        <dbReference type="EC" id="6.3.3.3"/>
    </reaction>
</comment>
<dbReference type="EC" id="6.3.3.3" evidence="9"/>
<comment type="function">
    <text evidence="9">Catalyzes a mechanistically unusual reaction, the ATP-dependent insertion of CO2 between the N7 and N8 nitrogen atoms of 7,8-diaminopelargonic acid (DAPA, also called 7,8-diammoniononanoate) to form a ureido ring.</text>
</comment>
<protein>
    <recommendedName>
        <fullName evidence="9">ATP-dependent dethiobiotin synthetase BioD</fullName>
        <ecNumber evidence="9">6.3.3.3</ecNumber>
    </recommendedName>
    <alternativeName>
        <fullName evidence="9">DTB synthetase</fullName>
        <shortName evidence="9">DTBS</shortName>
    </alternativeName>
    <alternativeName>
        <fullName evidence="9">Dethiobiotin synthase</fullName>
    </alternativeName>
</protein>
<feature type="binding site" evidence="9">
    <location>
        <position position="115"/>
    </location>
    <ligand>
        <name>Mg(2+)</name>
        <dbReference type="ChEBI" id="CHEBI:18420"/>
    </ligand>
</feature>
<keyword evidence="4 9" id="KW-0547">Nucleotide-binding</keyword>
<keyword evidence="6 9" id="KW-0067">ATP-binding</keyword>
<evidence type="ECO:0000256" key="2">
    <source>
        <dbReference type="ARBA" id="ARBA00022598"/>
    </source>
</evidence>
<keyword evidence="3 9" id="KW-0479">Metal-binding</keyword>
<dbReference type="InterPro" id="IPR027417">
    <property type="entry name" value="P-loop_NTPase"/>
</dbReference>